<dbReference type="GO" id="GO:0005525">
    <property type="term" value="F:GTP binding"/>
    <property type="evidence" value="ECO:0007669"/>
    <property type="project" value="UniProtKB-KW"/>
</dbReference>
<dbReference type="CDD" id="cd01852">
    <property type="entry name" value="AIG1"/>
    <property type="match status" value="4"/>
</dbReference>
<comment type="similarity">
    <text evidence="1">Belongs to the TRAFAC class TrmE-Era-EngA-EngB-Septin-like GTPase superfamily. AIG1/Toc34/Toc159-like paraseptin GTPase family. IAN subfamily.</text>
</comment>
<gene>
    <name evidence="6" type="ORF">OSB04_005234</name>
</gene>
<dbReference type="Pfam" id="PF04548">
    <property type="entry name" value="AIG1"/>
    <property type="match status" value="4"/>
</dbReference>
<dbReference type="EMBL" id="JARYMX010000002">
    <property type="protein sequence ID" value="KAJ9560074.1"/>
    <property type="molecule type" value="Genomic_DNA"/>
</dbReference>
<dbReference type="SUPFAM" id="SSF52540">
    <property type="entry name" value="P-loop containing nucleoside triphosphate hydrolases"/>
    <property type="match status" value="4"/>
</dbReference>
<keyword evidence="4" id="KW-0175">Coiled coil</keyword>
<feature type="domain" description="AIG1-type G" evidence="5">
    <location>
        <begin position="1027"/>
        <end position="1233"/>
    </location>
</feature>
<sequence>MVLPMVPISKTPLPVDVGCYFFELCTITVHQNAIIDQSVQCDTYYSSESLNRFMDFCVMDGSDGRTLVLVGKTGNGKSATGNSILGKKVFESKRSFCGVTRTCELKTGVLEDGLMLNVIDTPGLFGSSIGPETIGEIVSCIKLAMDGIHALLVVLSVCNRVFEEEKTAISRLQTLFGKQICDYMIVVFTGGDDIEEDDDTFEDFLCDCPEALKDILCLCGNRFVVFDNKTKDETKKANQVQQLLSLVNTVLEKNGGEPYTNEIFTDLKKWSREFEGQKEEFQVLKDTKGNSEKQMLELMEKMHVEHLKRTNEMIGSMLIEMKLEFQQRLLEEQAARLKVEEDAEAARNKAKEDIAWLGEELQEAKMREKEILHICMMGGSDARTLVLVGKTGNGKSATGNTILGNKMFHSQRSFSGVTRTCELKTRVLEDGQMLNVIDTPGLFDSSVDDEIIAEELVNCIKMAVDGIHAVVVVYSVCNRFSDDEKAVISSLKGLFGEIICDYMVVVFTCGDDLEESSRTFEDFLCDSPEALKEILCMCGNRFVVFDNKTKDETKKANQVQQLISLVNTVVEKNCGEPYTNEYFTEIKKSTSEQKEQLEEFQVLKQTEGYSEQLMLEMMRVEQLKQIVKMVKEIKANFEREMLKERIARMKLEDEAKTARRKAEEDISSVRKELQKAKKREEEIEKRLKNEQTKRREEEEKRRSSWGPFSSFIIIQQTLKIFLAFRYSIFYYMMGSSFEDICDVTSQQTLLLVGRIGNGKSATGNSILGTNRFESKGSSSAVTRTCELERTILEDGQTLIVIDTPAGLFDSSVEITGCTNMAEDGIHAFLVVLSGRNRFSKEEETTITNLLDFFGVKIYDYMIVVFTWGDELDADDVSLEDFLRDAPEALKETIHRCGNRCVLFDNKTKDESKRANQVKKLVSLVDMVSRNNGGKPYANTELKGEPNLKEIITLDLERQLAKERAATAKVLEESIAVQRKLDEEKHDLELQIEKSVKRQEKLRTRAWVSYVCEQIVVDGFAICMMGGSDVRTLVLVGKTGNGKSATGNSILGMNRFPSKRSFCGVTNTSKLESTELEDGQMLNVIDTPGLFDSSVGPETIGEILSCIKLAIDGIHAVLVVFSVFHRFSEEEKAVISSLQDFFGKRICDYMIVVFTGGDEIEENGKTVDDFLSDCPEALKEILCLCGNRFVLFNNRTNDQTKKSNQVQQLLSLVNTVLEKNGGEPFTNEVFKEIKKWTSELEGHTEEFLVLKKTKGYFEHEILEPMEQMKQKIDMIETTVTEIKMKFEQELLKEQAARLKVQENVEAVQKNVEAAANKFVEDITKLIEELQDNDAIGSFSIE</sequence>
<feature type="coiled-coil region" evidence="4">
    <location>
        <begin position="620"/>
        <end position="700"/>
    </location>
</feature>
<organism evidence="6 7">
    <name type="scientific">Centaurea solstitialis</name>
    <name type="common">yellow star-thistle</name>
    <dbReference type="NCBI Taxonomy" id="347529"/>
    <lineage>
        <taxon>Eukaryota</taxon>
        <taxon>Viridiplantae</taxon>
        <taxon>Streptophyta</taxon>
        <taxon>Embryophyta</taxon>
        <taxon>Tracheophyta</taxon>
        <taxon>Spermatophyta</taxon>
        <taxon>Magnoliopsida</taxon>
        <taxon>eudicotyledons</taxon>
        <taxon>Gunneridae</taxon>
        <taxon>Pentapetalae</taxon>
        <taxon>asterids</taxon>
        <taxon>campanulids</taxon>
        <taxon>Asterales</taxon>
        <taxon>Asteraceae</taxon>
        <taxon>Carduoideae</taxon>
        <taxon>Cardueae</taxon>
        <taxon>Centaureinae</taxon>
        <taxon>Centaurea</taxon>
    </lineage>
</organism>
<dbReference type="PROSITE" id="PS51720">
    <property type="entry name" value="G_AIG1"/>
    <property type="match status" value="4"/>
</dbReference>
<dbReference type="Gene3D" id="3.40.50.300">
    <property type="entry name" value="P-loop containing nucleotide triphosphate hydrolases"/>
    <property type="match status" value="4"/>
</dbReference>
<evidence type="ECO:0000256" key="2">
    <source>
        <dbReference type="ARBA" id="ARBA00022741"/>
    </source>
</evidence>
<protein>
    <recommendedName>
        <fullName evidence="5">AIG1-type G domain-containing protein</fullName>
    </recommendedName>
</protein>
<dbReference type="Proteomes" id="UP001172457">
    <property type="component" value="Chromosome 2"/>
</dbReference>
<accession>A0AA38WRB4</accession>
<keyword evidence="2" id="KW-0547">Nucleotide-binding</keyword>
<evidence type="ECO:0000256" key="4">
    <source>
        <dbReference type="SAM" id="Coils"/>
    </source>
</evidence>
<dbReference type="PANTHER" id="PTHR10903">
    <property type="entry name" value="GTPASE, IMAP FAMILY MEMBER-RELATED"/>
    <property type="match status" value="1"/>
</dbReference>
<reference evidence="6" key="1">
    <citation type="submission" date="2023-03" db="EMBL/GenBank/DDBJ databases">
        <title>Chromosome-scale reference genome and RAD-based genetic map of yellow starthistle (Centaurea solstitialis) reveal putative structural variation and QTLs associated with invader traits.</title>
        <authorList>
            <person name="Reatini B."/>
            <person name="Cang F.A."/>
            <person name="Jiang Q."/>
            <person name="Mckibben M.T.W."/>
            <person name="Barker M.S."/>
            <person name="Rieseberg L.H."/>
            <person name="Dlugosch K.M."/>
        </authorList>
    </citation>
    <scope>NUCLEOTIDE SEQUENCE</scope>
    <source>
        <strain evidence="6">CAN-66</strain>
        <tissue evidence="6">Leaf</tissue>
    </source>
</reference>
<dbReference type="InterPro" id="IPR045058">
    <property type="entry name" value="GIMA/IAN/Toc"/>
</dbReference>
<feature type="coiled-coil region" evidence="4">
    <location>
        <begin position="323"/>
        <end position="367"/>
    </location>
</feature>
<keyword evidence="3" id="KW-0342">GTP-binding</keyword>
<evidence type="ECO:0000313" key="6">
    <source>
        <dbReference type="EMBL" id="KAJ9560074.1"/>
    </source>
</evidence>
<evidence type="ECO:0000259" key="5">
    <source>
        <dbReference type="PROSITE" id="PS51720"/>
    </source>
</evidence>
<dbReference type="FunFam" id="3.40.50.300:FF:000840">
    <property type="entry name" value="Immune-associated nucleotide-binding protein 9"/>
    <property type="match status" value="4"/>
</dbReference>
<feature type="coiled-coil region" evidence="4">
    <location>
        <begin position="1264"/>
        <end position="1316"/>
    </location>
</feature>
<evidence type="ECO:0000256" key="1">
    <source>
        <dbReference type="ARBA" id="ARBA00008535"/>
    </source>
</evidence>
<keyword evidence="7" id="KW-1185">Reference proteome</keyword>
<feature type="domain" description="AIG1-type G" evidence="5">
    <location>
        <begin position="744"/>
        <end position="945"/>
    </location>
</feature>
<feature type="domain" description="AIG1-type G" evidence="5">
    <location>
        <begin position="62"/>
        <end position="268"/>
    </location>
</feature>
<proteinExistence type="inferred from homology"/>
<dbReference type="PANTHER" id="PTHR10903:SF184">
    <property type="entry name" value="GTP-BINDING PROTEIN A"/>
    <property type="match status" value="1"/>
</dbReference>
<dbReference type="InterPro" id="IPR006703">
    <property type="entry name" value="G_AIG1"/>
</dbReference>
<comment type="caution">
    <text evidence="6">The sequence shown here is derived from an EMBL/GenBank/DDBJ whole genome shotgun (WGS) entry which is preliminary data.</text>
</comment>
<feature type="domain" description="AIG1-type G" evidence="5">
    <location>
        <begin position="380"/>
        <end position="587"/>
    </location>
</feature>
<name>A0AA38WRB4_9ASTR</name>
<dbReference type="InterPro" id="IPR027417">
    <property type="entry name" value="P-loop_NTPase"/>
</dbReference>
<evidence type="ECO:0000313" key="7">
    <source>
        <dbReference type="Proteomes" id="UP001172457"/>
    </source>
</evidence>
<evidence type="ECO:0000256" key="3">
    <source>
        <dbReference type="ARBA" id="ARBA00023134"/>
    </source>
</evidence>